<dbReference type="SUPFAM" id="SSF81296">
    <property type="entry name" value="E set domains"/>
    <property type="match status" value="1"/>
</dbReference>
<dbReference type="InterPro" id="IPR013431">
    <property type="entry name" value="Delta_60_rpt"/>
</dbReference>
<evidence type="ECO:0000259" key="2">
    <source>
        <dbReference type="Pfam" id="PF01833"/>
    </source>
</evidence>
<dbReference type="SUPFAM" id="SSF50965">
    <property type="entry name" value="Galactose oxidase, central domain"/>
    <property type="match status" value="1"/>
</dbReference>
<accession>A0ABV2T8Q0</accession>
<evidence type="ECO:0000313" key="4">
    <source>
        <dbReference type="Proteomes" id="UP001549749"/>
    </source>
</evidence>
<feature type="domain" description="IPT/TIG" evidence="2">
    <location>
        <begin position="47"/>
        <end position="111"/>
    </location>
</feature>
<dbReference type="Gene3D" id="2.60.40.10">
    <property type="entry name" value="Immunoglobulins"/>
    <property type="match status" value="1"/>
</dbReference>
<protein>
    <submittedName>
        <fullName evidence="3">IPT/TIG domain-containing protein</fullName>
    </submittedName>
</protein>
<dbReference type="Pfam" id="PF17164">
    <property type="entry name" value="DUF5122"/>
    <property type="match status" value="4"/>
</dbReference>
<dbReference type="EMBL" id="JBEXAC010000002">
    <property type="protein sequence ID" value="MET6998509.1"/>
    <property type="molecule type" value="Genomic_DNA"/>
</dbReference>
<name>A0ABV2T8Q0_9BACT</name>
<keyword evidence="1" id="KW-0732">Signal</keyword>
<evidence type="ECO:0000256" key="1">
    <source>
        <dbReference type="SAM" id="SignalP"/>
    </source>
</evidence>
<dbReference type="Pfam" id="PF01833">
    <property type="entry name" value="TIG"/>
    <property type="match status" value="1"/>
</dbReference>
<dbReference type="InterPro" id="IPR014756">
    <property type="entry name" value="Ig_E-set"/>
</dbReference>
<dbReference type="InterPro" id="IPR013783">
    <property type="entry name" value="Ig-like_fold"/>
</dbReference>
<dbReference type="InterPro" id="IPR002909">
    <property type="entry name" value="IPT_dom"/>
</dbReference>
<sequence>MKVYTYFIPVLLAACILGSCAKESVKSSGKDPYEEIVLPAITIKKDGISPTEGKVNDEVTISGKGFEKNKDIMSVLFNGQKATVVAITDTTVRVKIPELASTGGVAIQVGQQYFYGPFFKVRGVFEVDPQFPSFRGANNIIYDIIPDGDKFVIVGEFTDYDNKSKPGGINRVARFNKDGIFDESFNFGENSGSNSAVICIAAASGNRFIVGGAFNSFDNTPYALNIGRLNHDGRLETDKITRQISGKDEVISAMKGGVSGFINAVYVQQDGKIIVVGGFQYYVKPNFNLITVDGLRDSVHLDSTRVNNIIRLHPDGILDTTYNYDLVNHRGREAANGSINKTIFLPDGKLLVAGNFTKFNGQEVRRITRLNTDGSVDPTFNPGTGADLAIYNIERQPADGKILIMGAFNNYNGQKVPRVARITADGAYDPAFKVAKGTDGAIYAASVMPGGEVILGGTFDKFDGIPRNNVVVLNADGTLHPAYNTNGGITLGEYGSRGALAKILQISGEKAMFMVGNFTKYDYSNHNRIVKIKYQ</sequence>
<keyword evidence="4" id="KW-1185">Reference proteome</keyword>
<dbReference type="Gene3D" id="2.80.10.50">
    <property type="match status" value="3"/>
</dbReference>
<proteinExistence type="predicted"/>
<comment type="caution">
    <text evidence="3">The sequence shown here is derived from an EMBL/GenBank/DDBJ whole genome shotgun (WGS) entry which is preliminary data.</text>
</comment>
<reference evidence="3 4" key="1">
    <citation type="submission" date="2024-06" db="EMBL/GenBank/DDBJ databases">
        <title>Chitinophaga defluvii sp. nov., isolated from municipal sewage.</title>
        <authorList>
            <person name="Zhang L."/>
        </authorList>
    </citation>
    <scope>NUCLEOTIDE SEQUENCE [LARGE SCALE GENOMIC DNA]</scope>
    <source>
        <strain evidence="3 4">H8</strain>
    </source>
</reference>
<feature type="signal peptide" evidence="1">
    <location>
        <begin position="1"/>
        <end position="21"/>
    </location>
</feature>
<evidence type="ECO:0000313" key="3">
    <source>
        <dbReference type="EMBL" id="MET6998509.1"/>
    </source>
</evidence>
<dbReference type="InterPro" id="IPR011043">
    <property type="entry name" value="Gal_Oxase/kelch_b-propeller"/>
</dbReference>
<organism evidence="3 4">
    <name type="scientific">Chitinophaga defluvii</name>
    <dbReference type="NCBI Taxonomy" id="3163343"/>
    <lineage>
        <taxon>Bacteria</taxon>
        <taxon>Pseudomonadati</taxon>
        <taxon>Bacteroidota</taxon>
        <taxon>Chitinophagia</taxon>
        <taxon>Chitinophagales</taxon>
        <taxon>Chitinophagaceae</taxon>
        <taxon>Chitinophaga</taxon>
    </lineage>
</organism>
<dbReference type="PROSITE" id="PS51257">
    <property type="entry name" value="PROKAR_LIPOPROTEIN"/>
    <property type="match status" value="1"/>
</dbReference>
<dbReference type="Proteomes" id="UP001549749">
    <property type="component" value="Unassembled WGS sequence"/>
</dbReference>
<dbReference type="RefSeq" id="WP_354661153.1">
    <property type="nucleotide sequence ID" value="NZ_JBEXAC010000002.1"/>
</dbReference>
<feature type="chain" id="PRO_5047537066" evidence="1">
    <location>
        <begin position="22"/>
        <end position="535"/>
    </location>
</feature>
<dbReference type="NCBIfam" id="TIGR02608">
    <property type="entry name" value="delta_60_rpt"/>
    <property type="match status" value="2"/>
</dbReference>
<gene>
    <name evidence="3" type="ORF">ABR189_14085</name>
</gene>